<dbReference type="STRING" id="1817768.A3A87_02420"/>
<dbReference type="PANTHER" id="PTHR11735:SF11">
    <property type="entry name" value="TRNA THREONYLCARBAMOYLADENOSINE BIOSYNTHESIS PROTEIN TSAB"/>
    <property type="match status" value="1"/>
</dbReference>
<evidence type="ECO:0000259" key="7">
    <source>
        <dbReference type="Pfam" id="PF00814"/>
    </source>
</evidence>
<dbReference type="Gene3D" id="3.30.420.40">
    <property type="match status" value="2"/>
</dbReference>
<keyword evidence="4" id="KW-0963">Cytoplasm</keyword>
<sequence length="223" mass="23264">MKILALDTSTEACSAAIWTDGAVVERFESGNQHSERILAMVDDLLAETGFALTQFDAIAFGRGPGSFTGLRIGAGVAQGLAFGAGIPVTPISSLAALAQGVDAPRVLAAFDARMHQVYSGAYVRNAQGIVELAGNEGVAAPLDVPLPGGNDWVGAGNGWDQYHAALLERLGGRVINWHKQVYPRARDVGRLGAVAVQAGKALSAEQALPVYVRDDVAVKQTKS</sequence>
<comment type="caution">
    <text evidence="8">The sequence shown here is derived from an EMBL/GenBank/DDBJ whole genome shotgun (WGS) entry which is preliminary data.</text>
</comment>
<evidence type="ECO:0000256" key="4">
    <source>
        <dbReference type="ARBA" id="ARBA00022490"/>
    </source>
</evidence>
<accession>A0A1F6TYX1</accession>
<dbReference type="EMBL" id="MFTC01000073">
    <property type="protein sequence ID" value="OGI50335.1"/>
    <property type="molecule type" value="Genomic_DNA"/>
</dbReference>
<comment type="similarity">
    <text evidence="2">Belongs to the KAE1 / TsaD family. TsaB subfamily.</text>
</comment>
<dbReference type="AlphaFoldDB" id="A0A1F6TYX1"/>
<gene>
    <name evidence="8" type="ORF">A3A87_02420</name>
</gene>
<dbReference type="CDD" id="cd24032">
    <property type="entry name" value="ASKHA_NBD_TsaB"/>
    <property type="match status" value="1"/>
</dbReference>
<dbReference type="SUPFAM" id="SSF53067">
    <property type="entry name" value="Actin-like ATPase domain"/>
    <property type="match status" value="2"/>
</dbReference>
<proteinExistence type="inferred from homology"/>
<comment type="subcellular location">
    <subcellularLocation>
        <location evidence="1">Cytoplasm</location>
    </subcellularLocation>
</comment>
<evidence type="ECO:0000256" key="6">
    <source>
        <dbReference type="ARBA" id="ARBA00032446"/>
    </source>
</evidence>
<dbReference type="InterPro" id="IPR043129">
    <property type="entry name" value="ATPase_NBD"/>
</dbReference>
<organism evidence="8 9">
    <name type="scientific">Candidatus Muproteobacteria bacterium RIFCSPLOWO2_01_FULL_60_18</name>
    <dbReference type="NCBI Taxonomy" id="1817768"/>
    <lineage>
        <taxon>Bacteria</taxon>
        <taxon>Pseudomonadati</taxon>
        <taxon>Pseudomonadota</taxon>
        <taxon>Candidatus Muproteobacteria</taxon>
    </lineage>
</organism>
<dbReference type="GO" id="GO:0002949">
    <property type="term" value="P:tRNA threonylcarbamoyladenosine modification"/>
    <property type="evidence" value="ECO:0007669"/>
    <property type="project" value="InterPro"/>
</dbReference>
<keyword evidence="5" id="KW-0819">tRNA processing</keyword>
<feature type="domain" description="Gcp-like" evidence="7">
    <location>
        <begin position="31"/>
        <end position="214"/>
    </location>
</feature>
<evidence type="ECO:0000256" key="5">
    <source>
        <dbReference type="ARBA" id="ARBA00022694"/>
    </source>
</evidence>
<evidence type="ECO:0000256" key="1">
    <source>
        <dbReference type="ARBA" id="ARBA00004496"/>
    </source>
</evidence>
<dbReference type="Proteomes" id="UP000179037">
    <property type="component" value="Unassembled WGS sequence"/>
</dbReference>
<dbReference type="Pfam" id="PF00814">
    <property type="entry name" value="TsaD"/>
    <property type="match status" value="1"/>
</dbReference>
<dbReference type="InterPro" id="IPR000905">
    <property type="entry name" value="Gcp-like_dom"/>
</dbReference>
<dbReference type="GO" id="GO:0005829">
    <property type="term" value="C:cytosol"/>
    <property type="evidence" value="ECO:0007669"/>
    <property type="project" value="TreeGrafter"/>
</dbReference>
<reference evidence="8 9" key="1">
    <citation type="journal article" date="2016" name="Nat. Commun.">
        <title>Thousands of microbial genomes shed light on interconnected biogeochemical processes in an aquifer system.</title>
        <authorList>
            <person name="Anantharaman K."/>
            <person name="Brown C.T."/>
            <person name="Hug L.A."/>
            <person name="Sharon I."/>
            <person name="Castelle C.J."/>
            <person name="Probst A.J."/>
            <person name="Thomas B.C."/>
            <person name="Singh A."/>
            <person name="Wilkins M.J."/>
            <person name="Karaoz U."/>
            <person name="Brodie E.L."/>
            <person name="Williams K.H."/>
            <person name="Hubbard S.S."/>
            <person name="Banfield J.F."/>
        </authorList>
    </citation>
    <scope>NUCLEOTIDE SEQUENCE [LARGE SCALE GENOMIC DNA]</scope>
</reference>
<name>A0A1F6TYX1_9PROT</name>
<evidence type="ECO:0000313" key="9">
    <source>
        <dbReference type="Proteomes" id="UP000179037"/>
    </source>
</evidence>
<dbReference type="InterPro" id="IPR022496">
    <property type="entry name" value="T6A_TsaB"/>
</dbReference>
<dbReference type="GO" id="GO:0016740">
    <property type="term" value="F:transferase activity"/>
    <property type="evidence" value="ECO:0007669"/>
    <property type="project" value="UniProtKB-KW"/>
</dbReference>
<evidence type="ECO:0000256" key="3">
    <source>
        <dbReference type="ARBA" id="ARBA00019012"/>
    </source>
</evidence>
<protein>
    <recommendedName>
        <fullName evidence="3">tRNA threonylcarbamoyladenosine biosynthesis protein TsaB</fullName>
    </recommendedName>
    <alternativeName>
        <fullName evidence="6">t(6)A37 threonylcarbamoyladenosine biosynthesis protein TsaB</fullName>
    </alternativeName>
</protein>
<evidence type="ECO:0000256" key="2">
    <source>
        <dbReference type="ARBA" id="ARBA00010493"/>
    </source>
</evidence>
<dbReference type="FunFam" id="3.30.420.40:FF:000097">
    <property type="entry name" value="tRNA threonylcarbamoyladenosine biosynthesis protein TsaB"/>
    <property type="match status" value="1"/>
</dbReference>
<dbReference type="NCBIfam" id="TIGR03725">
    <property type="entry name" value="T6A_YeaZ"/>
    <property type="match status" value="1"/>
</dbReference>
<keyword evidence="8" id="KW-0808">Transferase</keyword>
<dbReference type="PANTHER" id="PTHR11735">
    <property type="entry name" value="TRNA N6-ADENOSINE THREONYLCARBAMOYLTRANSFERASE"/>
    <property type="match status" value="1"/>
</dbReference>
<evidence type="ECO:0000313" key="8">
    <source>
        <dbReference type="EMBL" id="OGI50335.1"/>
    </source>
</evidence>